<name>A0A2G5NS72_9STAP</name>
<dbReference type="GO" id="GO:0016746">
    <property type="term" value="F:acyltransferase activity"/>
    <property type="evidence" value="ECO:0007669"/>
    <property type="project" value="UniProtKB-KW"/>
</dbReference>
<dbReference type="InterPro" id="IPR012147">
    <property type="entry name" value="P_Ac_Bu_trans"/>
</dbReference>
<gene>
    <name evidence="5" type="ORF">BFS35_004140</name>
</gene>
<keyword evidence="6" id="KW-1185">Reference proteome</keyword>
<accession>A0A2G5NS72</accession>
<dbReference type="RefSeq" id="WP_099577569.1">
    <property type="nucleotide sequence ID" value="NZ_MJBI02000001.1"/>
</dbReference>
<comment type="similarity">
    <text evidence="1">Belongs to the phosphate acetyltransferase and butyryltransferase family.</text>
</comment>
<keyword evidence="2 5" id="KW-0808">Transferase</keyword>
<dbReference type="EMBL" id="MJBI02000001">
    <property type="protein sequence ID" value="RAI82882.1"/>
    <property type="molecule type" value="Genomic_DNA"/>
</dbReference>
<dbReference type="Pfam" id="PF01515">
    <property type="entry name" value="PTA_PTB"/>
    <property type="match status" value="1"/>
</dbReference>
<dbReference type="AlphaFoldDB" id="A0A2G5NS72"/>
<evidence type="ECO:0000259" key="4">
    <source>
        <dbReference type="Pfam" id="PF01515"/>
    </source>
</evidence>
<evidence type="ECO:0000256" key="1">
    <source>
        <dbReference type="ARBA" id="ARBA00005656"/>
    </source>
</evidence>
<evidence type="ECO:0000313" key="5">
    <source>
        <dbReference type="EMBL" id="RAI82882.1"/>
    </source>
</evidence>
<dbReference type="GO" id="GO:0006085">
    <property type="term" value="P:acetyl-CoA biosynthetic process"/>
    <property type="evidence" value="ECO:0007669"/>
    <property type="project" value="UniProtKB-UniPathway"/>
</dbReference>
<evidence type="ECO:0000256" key="2">
    <source>
        <dbReference type="ARBA" id="ARBA00022679"/>
    </source>
</evidence>
<organism evidence="5 6">
    <name type="scientific">Macrococcoides goetzii</name>
    <dbReference type="NCBI Taxonomy" id="1891097"/>
    <lineage>
        <taxon>Bacteria</taxon>
        <taxon>Bacillati</taxon>
        <taxon>Bacillota</taxon>
        <taxon>Bacilli</taxon>
        <taxon>Bacillales</taxon>
        <taxon>Staphylococcaceae</taxon>
        <taxon>Macrococcoides</taxon>
    </lineage>
</organism>
<comment type="caution">
    <text evidence="5">The sequence shown here is derived from an EMBL/GenBank/DDBJ whole genome shotgun (WGS) entry which is preliminary data.</text>
</comment>
<feature type="domain" description="Phosphate acetyl/butaryl transferase" evidence="4">
    <location>
        <begin position="84"/>
        <end position="293"/>
    </location>
</feature>
<dbReference type="SUPFAM" id="SSF53659">
    <property type="entry name" value="Isocitrate/Isopropylmalate dehydrogenase-like"/>
    <property type="match status" value="1"/>
</dbReference>
<dbReference type="PANTHER" id="PTHR43356:SF2">
    <property type="entry name" value="PHOSPHATE ACETYLTRANSFERASE"/>
    <property type="match status" value="1"/>
</dbReference>
<dbReference type="UniPathway" id="UPA00340">
    <property type="reaction ID" value="UER00459"/>
</dbReference>
<evidence type="ECO:0000256" key="3">
    <source>
        <dbReference type="ARBA" id="ARBA00023315"/>
    </source>
</evidence>
<dbReference type="PANTHER" id="PTHR43356">
    <property type="entry name" value="PHOSPHATE ACETYLTRANSFERASE"/>
    <property type="match status" value="1"/>
</dbReference>
<dbReference type="Gene3D" id="3.40.718.10">
    <property type="entry name" value="Isopropylmalate Dehydrogenase"/>
    <property type="match status" value="1"/>
</dbReference>
<reference evidence="5 6" key="1">
    <citation type="journal article" date="2018" name="Front. Microbiol.">
        <title>Description and Comparative Genomics of Macrococcus caseolyticus subsp. hominis subsp. nov., Macrococcus goetzii sp. nov., Macrococcus epidermidis sp. nov., and Macrococcus bohemicus sp. nov., Novel Macrococci From Human Clinical Material With Virulence Potential and Suspected Uptake of Foreign DNA by Natural Transformation.</title>
        <authorList>
            <person name="Maslanova I."/>
            <person name="Wertheimer Z."/>
            <person name="Sedlacek I."/>
            <person name="Svec P."/>
            <person name="Indrakova A."/>
            <person name="Kovarovic V."/>
            <person name="Schumann P."/>
            <person name="Sproer C."/>
            <person name="Kralova S."/>
            <person name="Sedo O."/>
            <person name="Kristofova L."/>
            <person name="Vrbovska V."/>
            <person name="Fuzik T."/>
            <person name="Petras P."/>
            <person name="Zdrahal Z."/>
            <person name="Ruzickova V."/>
            <person name="Doskar J."/>
            <person name="Pantucek R."/>
        </authorList>
    </citation>
    <scope>NUCLEOTIDE SEQUENCE [LARGE SCALE GENOMIC DNA]</scope>
    <source>
        <strain evidence="5 6">CCM 4927</strain>
    </source>
</reference>
<proteinExistence type="inferred from homology"/>
<keyword evidence="3" id="KW-0012">Acyltransferase</keyword>
<dbReference type="InterPro" id="IPR002505">
    <property type="entry name" value="PTA_PTB"/>
</dbReference>
<dbReference type="PIRSF" id="PIRSF000428">
    <property type="entry name" value="P_Ac_trans"/>
    <property type="match status" value="1"/>
</dbReference>
<dbReference type="InterPro" id="IPR050500">
    <property type="entry name" value="Phos_Acetyltrans/Butyryltrans"/>
</dbReference>
<evidence type="ECO:0000313" key="6">
    <source>
        <dbReference type="Proteomes" id="UP000229523"/>
    </source>
</evidence>
<dbReference type="Proteomes" id="UP000229523">
    <property type="component" value="Unassembled WGS sequence"/>
</dbReference>
<sequence length="298" mass="31639">MTLMQSMKDIIQNKSNDKQFNLVAVKAANDEVMSCIKMMLDAEIGKAILIDDESTLKPLITSYGFTDDQVEIVNIADDSLAAEEAVALVRAGRANGILKGHISTGKLLKAVVNKEKGIVKSPLLSHVAALHVPKLNKIIGITDGGMILTPNKDEMNVIIDHAVEVFHKLGVSTPKVALLSAAETLIPKLSSSVIQDEIAKQNNRTNCIIEGPLSADLSLSPENAKDKHYPGQIQGDADIIVVPDIVTGNSLSKSMLMFGGAQMAGLIIGAQVPIILTSRSSSAAEKFASILLAQIVDA</sequence>
<protein>
    <submittedName>
        <fullName evidence="5">Phosphate acetyl/butyryl transferase</fullName>
    </submittedName>
</protein>